<evidence type="ECO:0000259" key="8">
    <source>
        <dbReference type="PROSITE" id="PS50928"/>
    </source>
</evidence>
<feature type="transmembrane region" description="Helical" evidence="7">
    <location>
        <begin position="111"/>
        <end position="131"/>
    </location>
</feature>
<dbReference type="GO" id="GO:0071916">
    <property type="term" value="F:dipeptide transmembrane transporter activity"/>
    <property type="evidence" value="ECO:0007669"/>
    <property type="project" value="TreeGrafter"/>
</dbReference>
<evidence type="ECO:0000256" key="3">
    <source>
        <dbReference type="ARBA" id="ARBA00022475"/>
    </source>
</evidence>
<feature type="transmembrane region" description="Helical" evidence="7">
    <location>
        <begin position="281"/>
        <end position="303"/>
    </location>
</feature>
<comment type="subcellular location">
    <subcellularLocation>
        <location evidence="1 7">Cell membrane</location>
        <topology evidence="1 7">Multi-pass membrane protein</topology>
    </subcellularLocation>
</comment>
<dbReference type="PANTHER" id="PTHR43163:SF6">
    <property type="entry name" value="DIPEPTIDE TRANSPORT SYSTEM PERMEASE PROTEIN DPPB-RELATED"/>
    <property type="match status" value="1"/>
</dbReference>
<evidence type="ECO:0000313" key="9">
    <source>
        <dbReference type="EMBL" id="GEN63504.1"/>
    </source>
</evidence>
<dbReference type="AlphaFoldDB" id="A0A511XKP7"/>
<name>A0A511XKP7_9PROT</name>
<dbReference type="Pfam" id="PF19300">
    <property type="entry name" value="BPD_transp_1_N"/>
    <property type="match status" value="1"/>
</dbReference>
<evidence type="ECO:0000256" key="7">
    <source>
        <dbReference type="RuleBase" id="RU363032"/>
    </source>
</evidence>
<feature type="transmembrane region" description="Helical" evidence="7">
    <location>
        <begin position="177"/>
        <end position="197"/>
    </location>
</feature>
<organism evidence="9 10">
    <name type="scientific">Acetobacter oeni</name>
    <dbReference type="NCBI Taxonomy" id="304077"/>
    <lineage>
        <taxon>Bacteria</taxon>
        <taxon>Pseudomonadati</taxon>
        <taxon>Pseudomonadota</taxon>
        <taxon>Alphaproteobacteria</taxon>
        <taxon>Acetobacterales</taxon>
        <taxon>Acetobacteraceae</taxon>
        <taxon>Acetobacter</taxon>
    </lineage>
</organism>
<feature type="transmembrane region" description="Helical" evidence="7">
    <location>
        <begin position="12"/>
        <end position="34"/>
    </location>
</feature>
<proteinExistence type="inferred from homology"/>
<comment type="caution">
    <text evidence="9">The sequence shown here is derived from an EMBL/GenBank/DDBJ whole genome shotgun (WGS) entry which is preliminary data.</text>
</comment>
<dbReference type="Gene3D" id="1.10.3720.10">
    <property type="entry name" value="MetI-like"/>
    <property type="match status" value="1"/>
</dbReference>
<comment type="similarity">
    <text evidence="7">Belongs to the binding-protein-dependent transport system permease family.</text>
</comment>
<evidence type="ECO:0000256" key="2">
    <source>
        <dbReference type="ARBA" id="ARBA00022448"/>
    </source>
</evidence>
<keyword evidence="6 7" id="KW-0472">Membrane</keyword>
<keyword evidence="4 7" id="KW-0812">Transmembrane</keyword>
<feature type="transmembrane region" description="Helical" evidence="7">
    <location>
        <begin position="143"/>
        <end position="165"/>
    </location>
</feature>
<gene>
    <name evidence="9" type="ORF">AOE01nite_17280</name>
</gene>
<evidence type="ECO:0000313" key="10">
    <source>
        <dbReference type="Proteomes" id="UP000321746"/>
    </source>
</evidence>
<protein>
    <submittedName>
        <fullName evidence="9">ABC transporter permease</fullName>
    </submittedName>
</protein>
<dbReference type="EMBL" id="BJYG01000021">
    <property type="protein sequence ID" value="GEN63504.1"/>
    <property type="molecule type" value="Genomic_DNA"/>
</dbReference>
<keyword evidence="3" id="KW-1003">Cell membrane</keyword>
<dbReference type="InterPro" id="IPR000515">
    <property type="entry name" value="MetI-like"/>
</dbReference>
<keyword evidence="2 7" id="KW-0813">Transport</keyword>
<sequence>MIPFFLRVAHAFLAKALNAFTVLFAAATLCFVVLQLTPGDPVLAILGGGSVNATPETLAVARHEYGLDRPLPVQYGLYLTRLAQGQFGNSFSQHMPVVDVLRSQAPPTLELMAAAFIVAWLFALLSTVPTVRRRWFGPVASSLETISAGLPPFWLGLLLLWAFSFEFGLFPPAGTRGVLSIVLPALALGIPLGGFLAQVTRESFDLALDEPCVLTARARGMDERAVRLRHVLRHALLPGVDLSAWGIGALVGNAVAIEMIFSRKGIGRELFLAVSGHDMPLVAGIILFIAAIYIIAGFLADLLRRLIDPRLKALHS</sequence>
<dbReference type="GO" id="GO:0005886">
    <property type="term" value="C:plasma membrane"/>
    <property type="evidence" value="ECO:0007669"/>
    <property type="project" value="UniProtKB-SubCell"/>
</dbReference>
<evidence type="ECO:0000256" key="5">
    <source>
        <dbReference type="ARBA" id="ARBA00022989"/>
    </source>
</evidence>
<keyword evidence="10" id="KW-1185">Reference proteome</keyword>
<feature type="transmembrane region" description="Helical" evidence="7">
    <location>
        <begin position="242"/>
        <end position="261"/>
    </location>
</feature>
<dbReference type="SUPFAM" id="SSF161098">
    <property type="entry name" value="MetI-like"/>
    <property type="match status" value="1"/>
</dbReference>
<feature type="domain" description="ABC transmembrane type-1" evidence="8">
    <location>
        <begin position="105"/>
        <end position="304"/>
    </location>
</feature>
<dbReference type="Pfam" id="PF00528">
    <property type="entry name" value="BPD_transp_1"/>
    <property type="match status" value="1"/>
</dbReference>
<dbReference type="Proteomes" id="UP000321746">
    <property type="component" value="Unassembled WGS sequence"/>
</dbReference>
<reference evidence="9 10" key="1">
    <citation type="submission" date="2019-07" db="EMBL/GenBank/DDBJ databases">
        <title>Whole genome shotgun sequence of Acetobacter oeni NBRC 105207.</title>
        <authorList>
            <person name="Hosoyama A."/>
            <person name="Uohara A."/>
            <person name="Ohji S."/>
            <person name="Ichikawa N."/>
        </authorList>
    </citation>
    <scope>NUCLEOTIDE SEQUENCE [LARGE SCALE GENOMIC DNA]</scope>
    <source>
        <strain evidence="9 10">NBRC 105207</strain>
    </source>
</reference>
<dbReference type="InterPro" id="IPR035906">
    <property type="entry name" value="MetI-like_sf"/>
</dbReference>
<dbReference type="InterPro" id="IPR045621">
    <property type="entry name" value="BPD_transp_1_N"/>
</dbReference>
<dbReference type="CDD" id="cd06261">
    <property type="entry name" value="TM_PBP2"/>
    <property type="match status" value="1"/>
</dbReference>
<accession>A0A511XKP7</accession>
<evidence type="ECO:0000256" key="4">
    <source>
        <dbReference type="ARBA" id="ARBA00022692"/>
    </source>
</evidence>
<dbReference type="PANTHER" id="PTHR43163">
    <property type="entry name" value="DIPEPTIDE TRANSPORT SYSTEM PERMEASE PROTEIN DPPB-RELATED"/>
    <property type="match status" value="1"/>
</dbReference>
<evidence type="ECO:0000256" key="1">
    <source>
        <dbReference type="ARBA" id="ARBA00004651"/>
    </source>
</evidence>
<evidence type="ECO:0000256" key="6">
    <source>
        <dbReference type="ARBA" id="ARBA00023136"/>
    </source>
</evidence>
<keyword evidence="5 7" id="KW-1133">Transmembrane helix</keyword>
<dbReference type="RefSeq" id="WP_198912627.1">
    <property type="nucleotide sequence ID" value="NZ_BJYG01000021.1"/>
</dbReference>
<dbReference type="PROSITE" id="PS50928">
    <property type="entry name" value="ABC_TM1"/>
    <property type="match status" value="1"/>
</dbReference>